<evidence type="ECO:0000256" key="1">
    <source>
        <dbReference type="ARBA" id="ARBA00023267"/>
    </source>
</evidence>
<evidence type="ECO:0000259" key="2">
    <source>
        <dbReference type="PROSITE" id="PS50968"/>
    </source>
</evidence>
<accession>A0A024H2E9</accession>
<feature type="domain" description="Lipoyl-binding" evidence="2">
    <location>
        <begin position="1"/>
        <end position="73"/>
    </location>
</feature>
<dbReference type="PROSITE" id="PS50968">
    <property type="entry name" value="BIOTINYL_LIPOYL"/>
    <property type="match status" value="1"/>
</dbReference>
<dbReference type="Proteomes" id="UP000035722">
    <property type="component" value="Unassembled WGS sequence"/>
</dbReference>
<organism evidence="3 4">
    <name type="scientific">Pseudarthrobacter siccitolerans</name>
    <dbReference type="NCBI Taxonomy" id="861266"/>
    <lineage>
        <taxon>Bacteria</taxon>
        <taxon>Bacillati</taxon>
        <taxon>Actinomycetota</taxon>
        <taxon>Actinomycetes</taxon>
        <taxon>Micrococcales</taxon>
        <taxon>Micrococcaceae</taxon>
        <taxon>Pseudarthrobacter</taxon>
    </lineage>
</organism>
<keyword evidence="4" id="KW-1185">Reference proteome</keyword>
<dbReference type="PROSITE" id="PS00188">
    <property type="entry name" value="BIOTIN"/>
    <property type="match status" value="1"/>
</dbReference>
<dbReference type="Gene3D" id="2.40.50.100">
    <property type="match status" value="1"/>
</dbReference>
<dbReference type="InterPro" id="IPR000089">
    <property type="entry name" value="Biotin_lipoyl"/>
</dbReference>
<reference evidence="4" key="1">
    <citation type="journal article" date="2014" name="Genome Announc.">
        <title>Genome Sequence of Arthrobacter siccitolerans 4J27, a Xeroprotectant-Producing Desiccation-Tolerant Microorganism.</title>
        <authorList>
            <person name="Manzanera M."/>
            <person name="Santa-Cruz-Calvo L."/>
            <person name="Vilchez J.I."/>
            <person name="Garcia-Fontana C."/>
            <person name="Silva-Castro G.A."/>
            <person name="Calvo C."/>
            <person name="Gonzalez-Lopez J."/>
        </authorList>
    </citation>
    <scope>NUCLEOTIDE SEQUENCE [LARGE SCALE GENOMIC DNA]</scope>
    <source>
        <strain evidence="4">4J27</strain>
    </source>
</reference>
<dbReference type="SUPFAM" id="SSF51230">
    <property type="entry name" value="Single hybrid motif"/>
    <property type="match status" value="1"/>
</dbReference>
<dbReference type="EMBL" id="CAQI01000042">
    <property type="protein sequence ID" value="CCQ46193.1"/>
    <property type="molecule type" value="Genomic_DNA"/>
</dbReference>
<dbReference type="PANTHER" id="PTHR45266:SF3">
    <property type="entry name" value="OXALOACETATE DECARBOXYLASE ALPHA CHAIN"/>
    <property type="match status" value="1"/>
</dbReference>
<dbReference type="InterPro" id="IPR011053">
    <property type="entry name" value="Single_hybrid_motif"/>
</dbReference>
<gene>
    <name evidence="3" type="ORF">ARTSIC4J27_2153</name>
</gene>
<dbReference type="Pfam" id="PF00364">
    <property type="entry name" value="Biotin_lipoyl"/>
    <property type="match status" value="1"/>
</dbReference>
<evidence type="ECO:0000313" key="4">
    <source>
        <dbReference type="Proteomes" id="UP000035722"/>
    </source>
</evidence>
<dbReference type="NCBIfam" id="NF004547">
    <property type="entry name" value="PRK05889.1"/>
    <property type="match status" value="1"/>
</dbReference>
<dbReference type="PANTHER" id="PTHR45266">
    <property type="entry name" value="OXALOACETATE DECARBOXYLASE ALPHA CHAIN"/>
    <property type="match status" value="1"/>
</dbReference>
<dbReference type="InterPro" id="IPR050709">
    <property type="entry name" value="Biotin_Carboxyl_Carrier/Decarb"/>
</dbReference>
<sequence length="75" mass="7966">MSMAETIQSVMGASVWKILVAPGDKVEEDDVFMILEAMKMEIPVMAEDAGTVLAVHVAEGDAVSPGQALVEFEAE</sequence>
<dbReference type="CDD" id="cd06850">
    <property type="entry name" value="biotinyl_domain"/>
    <property type="match status" value="1"/>
</dbReference>
<keyword evidence="1" id="KW-0092">Biotin</keyword>
<comment type="caution">
    <text evidence="3">The sequence shown here is derived from an EMBL/GenBank/DDBJ whole genome shotgun (WGS) entry which is preliminary data.</text>
</comment>
<protein>
    <submittedName>
        <fullName evidence="3">Biotinylated protein TB7.3</fullName>
    </submittedName>
</protein>
<proteinExistence type="predicted"/>
<dbReference type="AlphaFoldDB" id="A0A024H2E9"/>
<evidence type="ECO:0000313" key="3">
    <source>
        <dbReference type="EMBL" id="CCQ46193.1"/>
    </source>
</evidence>
<name>A0A024H2E9_9MICC</name>
<dbReference type="STRING" id="861266.ARTSIC4J27_2153"/>
<dbReference type="InterPro" id="IPR001882">
    <property type="entry name" value="Biotin_BS"/>
</dbReference>